<protein>
    <submittedName>
        <fullName evidence="1">Uncharacterized protein</fullName>
    </submittedName>
</protein>
<dbReference type="Proteomes" id="UP000663823">
    <property type="component" value="Unassembled WGS sequence"/>
</dbReference>
<organism evidence="1 2">
    <name type="scientific">Rotaria sordida</name>
    <dbReference type="NCBI Taxonomy" id="392033"/>
    <lineage>
        <taxon>Eukaryota</taxon>
        <taxon>Metazoa</taxon>
        <taxon>Spiralia</taxon>
        <taxon>Gnathifera</taxon>
        <taxon>Rotifera</taxon>
        <taxon>Eurotatoria</taxon>
        <taxon>Bdelloidea</taxon>
        <taxon>Philodinida</taxon>
        <taxon>Philodinidae</taxon>
        <taxon>Rotaria</taxon>
    </lineage>
</organism>
<gene>
    <name evidence="1" type="ORF">OTI717_LOCUS43839</name>
</gene>
<dbReference type="AlphaFoldDB" id="A0A820LQQ4"/>
<name>A0A820LQQ4_9BILA</name>
<feature type="non-terminal residue" evidence="1">
    <location>
        <position position="1"/>
    </location>
</feature>
<evidence type="ECO:0000313" key="2">
    <source>
        <dbReference type="Proteomes" id="UP000663823"/>
    </source>
</evidence>
<dbReference type="EMBL" id="CAJOAX010066916">
    <property type="protein sequence ID" value="CAF4360744.1"/>
    <property type="molecule type" value="Genomic_DNA"/>
</dbReference>
<accession>A0A820LQQ4</accession>
<comment type="caution">
    <text evidence="1">The sequence shown here is derived from an EMBL/GenBank/DDBJ whole genome shotgun (WGS) entry which is preliminary data.</text>
</comment>
<proteinExistence type="predicted"/>
<reference evidence="1" key="1">
    <citation type="submission" date="2021-02" db="EMBL/GenBank/DDBJ databases">
        <authorList>
            <person name="Nowell W R."/>
        </authorList>
    </citation>
    <scope>NUCLEOTIDE SEQUENCE</scope>
</reference>
<sequence length="47" mass="5217">MSKIKNNKPKLFITDSSATHLNDETLRLLLKDGVVVAITLKGCTIYI</sequence>
<evidence type="ECO:0000313" key="1">
    <source>
        <dbReference type="EMBL" id="CAF4360744.1"/>
    </source>
</evidence>